<dbReference type="STRING" id="1121419.SAMN05443529_12560"/>
<dbReference type="Gene3D" id="3.40.50.10490">
    <property type="entry name" value="Glucose-6-phosphate isomerase like protein, domain 1"/>
    <property type="match status" value="1"/>
</dbReference>
<dbReference type="GO" id="GO:1901135">
    <property type="term" value="P:carbohydrate derivative metabolic process"/>
    <property type="evidence" value="ECO:0007669"/>
    <property type="project" value="InterPro"/>
</dbReference>
<dbReference type="PANTHER" id="PTHR30390:SF6">
    <property type="entry name" value="DNAA INITIATOR-ASSOCIATING PROTEIN DIAA"/>
    <property type="match status" value="1"/>
</dbReference>
<feature type="domain" description="SIS" evidence="1">
    <location>
        <begin position="33"/>
        <end position="214"/>
    </location>
</feature>
<name>A0A1G8HIM0_9FIRM</name>
<dbReference type="InterPro" id="IPR046348">
    <property type="entry name" value="SIS_dom_sf"/>
</dbReference>
<dbReference type="Proteomes" id="UP000198656">
    <property type="component" value="Unassembled WGS sequence"/>
</dbReference>
<dbReference type="GO" id="GO:0097367">
    <property type="term" value="F:carbohydrate derivative binding"/>
    <property type="evidence" value="ECO:0007669"/>
    <property type="project" value="InterPro"/>
</dbReference>
<dbReference type="EMBL" id="FNCP01000025">
    <property type="protein sequence ID" value="SDI06514.1"/>
    <property type="molecule type" value="Genomic_DNA"/>
</dbReference>
<keyword evidence="3" id="KW-1185">Reference proteome</keyword>
<dbReference type="GO" id="GO:0016853">
    <property type="term" value="F:isomerase activity"/>
    <property type="evidence" value="ECO:0007669"/>
    <property type="project" value="UniProtKB-KW"/>
</dbReference>
<dbReference type="InterPro" id="IPR001347">
    <property type="entry name" value="SIS_dom"/>
</dbReference>
<keyword evidence="2" id="KW-0413">Isomerase</keyword>
<dbReference type="SUPFAM" id="SSF53697">
    <property type="entry name" value="SIS domain"/>
    <property type="match status" value="1"/>
</dbReference>
<sequence>MKQSTKAVIEDLVIRHPALTSCNEGIVAATEVLISCYKKGNKLLTCGNGGSASDAQHIVGELMKGFVLPRKLSSDKRKQLKEMFPNSSQYLISNLQDVLPAISLLGETALTSAYANDLAPDLVFAQQVLGLGKMGDVLLAISTSGNSQNIIYACEVARVQKMLVIGLTGETGGGMKELCDVLINVPSKTTYIIQEFHLPVYHCLCLALENEFFGEGN</sequence>
<evidence type="ECO:0000313" key="2">
    <source>
        <dbReference type="EMBL" id="SDI06514.1"/>
    </source>
</evidence>
<evidence type="ECO:0000313" key="3">
    <source>
        <dbReference type="Proteomes" id="UP000198656"/>
    </source>
</evidence>
<dbReference type="InterPro" id="IPR035461">
    <property type="entry name" value="GmhA/DiaA"/>
</dbReference>
<dbReference type="AlphaFoldDB" id="A0A1G8HIM0"/>
<dbReference type="PROSITE" id="PS51464">
    <property type="entry name" value="SIS"/>
    <property type="match status" value="1"/>
</dbReference>
<accession>A0A1G8HIM0</accession>
<evidence type="ECO:0000259" key="1">
    <source>
        <dbReference type="PROSITE" id="PS51464"/>
    </source>
</evidence>
<dbReference type="Pfam" id="PF13580">
    <property type="entry name" value="SIS_2"/>
    <property type="match status" value="2"/>
</dbReference>
<organism evidence="2 3">
    <name type="scientific">Desulfosporosinus hippei DSM 8344</name>
    <dbReference type="NCBI Taxonomy" id="1121419"/>
    <lineage>
        <taxon>Bacteria</taxon>
        <taxon>Bacillati</taxon>
        <taxon>Bacillota</taxon>
        <taxon>Clostridia</taxon>
        <taxon>Eubacteriales</taxon>
        <taxon>Desulfitobacteriaceae</taxon>
        <taxon>Desulfosporosinus</taxon>
    </lineage>
</organism>
<reference evidence="3" key="1">
    <citation type="submission" date="2016-10" db="EMBL/GenBank/DDBJ databases">
        <authorList>
            <person name="Varghese N."/>
            <person name="Submissions S."/>
        </authorList>
    </citation>
    <scope>NUCLEOTIDE SEQUENCE [LARGE SCALE GENOMIC DNA]</scope>
    <source>
        <strain evidence="3">DSM 8344</strain>
    </source>
</reference>
<dbReference type="OrthoDB" id="9781311at2"/>
<protein>
    <submittedName>
        <fullName evidence="2">D-sedoheptulose 7-phosphate isomerase</fullName>
    </submittedName>
</protein>
<proteinExistence type="predicted"/>
<gene>
    <name evidence="2" type="ORF">SAMN05443529_12560</name>
</gene>
<dbReference type="PANTHER" id="PTHR30390">
    <property type="entry name" value="SEDOHEPTULOSE 7-PHOSPHATE ISOMERASE / DNAA INITIATOR-ASSOCIATING FACTOR FOR REPLICATION INITIATION"/>
    <property type="match status" value="1"/>
</dbReference>
<dbReference type="RefSeq" id="WP_092335075.1">
    <property type="nucleotide sequence ID" value="NZ_FNCP01000025.1"/>
</dbReference>
<dbReference type="CDD" id="cd05006">
    <property type="entry name" value="SIS_GmhA"/>
    <property type="match status" value="1"/>
</dbReference>
<dbReference type="InterPro" id="IPR050099">
    <property type="entry name" value="SIS_GmhA/DiaA_subfam"/>
</dbReference>